<dbReference type="InterPro" id="IPR050602">
    <property type="entry name" value="Malonyl-ACP_OMT"/>
</dbReference>
<dbReference type="Gene3D" id="3.40.50.150">
    <property type="entry name" value="Vaccinia Virus protein VP39"/>
    <property type="match status" value="1"/>
</dbReference>
<evidence type="ECO:0000313" key="4">
    <source>
        <dbReference type="EMBL" id="TKA34980.1"/>
    </source>
</evidence>
<dbReference type="AlphaFoldDB" id="A0A4U0UH93"/>
<dbReference type="OrthoDB" id="16816at2759"/>
<accession>A0A4U0UH93</accession>
<gene>
    <name evidence="4" type="ORF">B0A54_13680</name>
</gene>
<keyword evidence="2" id="KW-0808">Transferase</keyword>
<dbReference type="InterPro" id="IPR013216">
    <property type="entry name" value="Methyltransf_11"/>
</dbReference>
<dbReference type="PANTHER" id="PTHR13090">
    <property type="entry name" value="ARGININE-HYDROXYLASE NDUFAF5, MITOCHONDRIAL"/>
    <property type="match status" value="1"/>
</dbReference>
<organism evidence="4 5">
    <name type="scientific">Friedmanniomyces endolithicus</name>
    <dbReference type="NCBI Taxonomy" id="329885"/>
    <lineage>
        <taxon>Eukaryota</taxon>
        <taxon>Fungi</taxon>
        <taxon>Dikarya</taxon>
        <taxon>Ascomycota</taxon>
        <taxon>Pezizomycotina</taxon>
        <taxon>Dothideomycetes</taxon>
        <taxon>Dothideomycetidae</taxon>
        <taxon>Mycosphaerellales</taxon>
        <taxon>Teratosphaeriaceae</taxon>
        <taxon>Friedmanniomyces</taxon>
    </lineage>
</organism>
<dbReference type="PANTHER" id="PTHR13090:SF1">
    <property type="entry name" value="ARGININE-HYDROXYLASE NDUFAF5, MITOCHONDRIAL"/>
    <property type="match status" value="1"/>
</dbReference>
<dbReference type="GO" id="GO:0032981">
    <property type="term" value="P:mitochondrial respiratory chain complex I assembly"/>
    <property type="evidence" value="ECO:0007669"/>
    <property type="project" value="TreeGrafter"/>
</dbReference>
<proteinExistence type="predicted"/>
<reference evidence="4 5" key="1">
    <citation type="submission" date="2017-03" db="EMBL/GenBank/DDBJ databases">
        <title>Genomes of endolithic fungi from Antarctica.</title>
        <authorList>
            <person name="Coleine C."/>
            <person name="Masonjones S."/>
            <person name="Stajich J.E."/>
        </authorList>
    </citation>
    <scope>NUCLEOTIDE SEQUENCE [LARGE SCALE GENOMIC DNA]</scope>
    <source>
        <strain evidence="4 5">CCFEE 5311</strain>
    </source>
</reference>
<feature type="domain" description="Methyltransferase type 11" evidence="3">
    <location>
        <begin position="128"/>
        <end position="213"/>
    </location>
</feature>
<dbReference type="SUPFAM" id="SSF53335">
    <property type="entry name" value="S-adenosyl-L-methionine-dependent methyltransferases"/>
    <property type="match status" value="1"/>
</dbReference>
<comment type="caution">
    <text evidence="4">The sequence shown here is derived from an EMBL/GenBank/DDBJ whole genome shotgun (WGS) entry which is preliminary data.</text>
</comment>
<dbReference type="STRING" id="329885.A0A4U0UH93"/>
<evidence type="ECO:0000256" key="1">
    <source>
        <dbReference type="ARBA" id="ARBA00022603"/>
    </source>
</evidence>
<dbReference type="Proteomes" id="UP000310066">
    <property type="component" value="Unassembled WGS sequence"/>
</dbReference>
<evidence type="ECO:0000256" key="2">
    <source>
        <dbReference type="ARBA" id="ARBA00022679"/>
    </source>
</evidence>
<dbReference type="EMBL" id="NAJP01000074">
    <property type="protein sequence ID" value="TKA34980.1"/>
    <property type="molecule type" value="Genomic_DNA"/>
</dbReference>
<dbReference type="GO" id="GO:0008757">
    <property type="term" value="F:S-adenosylmethionine-dependent methyltransferase activity"/>
    <property type="evidence" value="ECO:0007669"/>
    <property type="project" value="InterPro"/>
</dbReference>
<dbReference type="GO" id="GO:0005739">
    <property type="term" value="C:mitochondrion"/>
    <property type="evidence" value="ECO:0007669"/>
    <property type="project" value="TreeGrafter"/>
</dbReference>
<dbReference type="InterPro" id="IPR029063">
    <property type="entry name" value="SAM-dependent_MTases_sf"/>
</dbReference>
<dbReference type="GO" id="GO:0032259">
    <property type="term" value="P:methylation"/>
    <property type="evidence" value="ECO:0007669"/>
    <property type="project" value="UniProtKB-KW"/>
</dbReference>
<protein>
    <recommendedName>
        <fullName evidence="3">Methyltransferase type 11 domain-containing protein</fullName>
    </recommendedName>
</protein>
<name>A0A4U0UH93_9PEZI</name>
<evidence type="ECO:0000313" key="5">
    <source>
        <dbReference type="Proteomes" id="UP000310066"/>
    </source>
</evidence>
<sequence>MTTSRRHSSLTISQPLSMILRVHRPLAKAPSTIKLCLTHRTYAIQAGGGPIAEVFSANTKYIHKERAAANVPQSRQVDYLHDEIASRLCDRLLDINRHFPRVLDFGANACNVARVLCRPTPDFNDETRFTEPIAKKIGDIVCTDTSPSLLYRDEQEPFNSEIAITREVLQNVEYLPYEPNSFDLVLSSQSLHWINDLPSVLTQINTCLKPDAPFLAAMSGGDTLYELRGCLQLAEQDRLGGIGTHVSPLADVRDVGNLLTRAGFKLLTVDVDDIIVSYPNIFALMTDLQAMGEANAALRREKGGIGRDVLLAAEAIYREMYGEVQEDGSVRLPATFRTVYMIGWKEGGSTPRPLERGTGEANLVDVLGGGGRIG</sequence>
<keyword evidence="1" id="KW-0489">Methyltransferase</keyword>
<evidence type="ECO:0000259" key="3">
    <source>
        <dbReference type="Pfam" id="PF08241"/>
    </source>
</evidence>
<dbReference type="Pfam" id="PF08241">
    <property type="entry name" value="Methyltransf_11"/>
    <property type="match status" value="1"/>
</dbReference>